<sequence>MIGVGIRGVTKSYGALPILRGIDLTIDPGEFVVLLGPSGCGKSTLLNIVAGLEPLDDGAIEIAGEDMTHADPSKRHLAMVFQSYALFPTMSVRQNLGFGMRINRVPKAEIVRRVQSVAALLQIEPLLDRKPAQLSGGQRQRVAIGRALVRSTRLCLFDEPLSNLDAQLRADMRVELRRLHADLGSTMIYVTHDQVEAMTLASRVAVINRGKVEQVDTPQKVYDRPATLFVARFVGSPAINLLEGVLMADRRFRSATGATVDLSGYAFASTPRPGTEVVLGVRPDDVRVAEAPARRGDALSAVPAFTESLGPRSLLWLELDGQRWSMYVDAKGGAIPTGPFEPGFDAADASLFDKTTGVRL</sequence>
<gene>
    <name evidence="1" type="ORF">OXU80_27000</name>
</gene>
<accession>A0ACD4NND9</accession>
<keyword evidence="2" id="KW-1185">Reference proteome</keyword>
<dbReference type="Proteomes" id="UP001163223">
    <property type="component" value="Chromosome"/>
</dbReference>
<dbReference type="EMBL" id="CP113520">
    <property type="protein sequence ID" value="WAJ28416.1"/>
    <property type="molecule type" value="Genomic_DNA"/>
</dbReference>
<keyword evidence="1" id="KW-0547">Nucleotide-binding</keyword>
<proteinExistence type="predicted"/>
<keyword evidence="1" id="KW-0067">ATP-binding</keyword>
<name>A0ACD4NND9_9HYPH</name>
<evidence type="ECO:0000313" key="2">
    <source>
        <dbReference type="Proteomes" id="UP001163223"/>
    </source>
</evidence>
<evidence type="ECO:0000313" key="1">
    <source>
        <dbReference type="EMBL" id="WAJ28416.1"/>
    </source>
</evidence>
<reference evidence="1" key="1">
    <citation type="submission" date="2022-11" db="EMBL/GenBank/DDBJ databases">
        <title>beta-Carotene-producing bacterium, Jeongeuplla avenae sp. nov., alleviates the salt stress of Arabidopsis seedlings.</title>
        <authorList>
            <person name="Jiang L."/>
            <person name="Lee J."/>
        </authorList>
    </citation>
    <scope>NUCLEOTIDE SEQUENCE</scope>
    <source>
        <strain evidence="1">DY_R2A_6</strain>
    </source>
</reference>
<organism evidence="1 2">
    <name type="scientific">Antarcticirhabdus aurantiaca</name>
    <dbReference type="NCBI Taxonomy" id="2606717"/>
    <lineage>
        <taxon>Bacteria</taxon>
        <taxon>Pseudomonadati</taxon>
        <taxon>Pseudomonadota</taxon>
        <taxon>Alphaproteobacteria</taxon>
        <taxon>Hyphomicrobiales</taxon>
        <taxon>Aurantimonadaceae</taxon>
        <taxon>Antarcticirhabdus</taxon>
    </lineage>
</organism>
<protein>
    <submittedName>
        <fullName evidence="1">ABC transporter ATP-binding protein</fullName>
    </submittedName>
</protein>